<evidence type="ECO:0000259" key="1">
    <source>
        <dbReference type="Pfam" id="PF04773"/>
    </source>
</evidence>
<evidence type="ECO:0000313" key="3">
    <source>
        <dbReference type="EMBL" id="QJR80725.1"/>
    </source>
</evidence>
<dbReference type="InterPro" id="IPR012373">
    <property type="entry name" value="Ferrdict_sens_TM"/>
</dbReference>
<dbReference type="RefSeq" id="WP_075607975.1">
    <property type="nucleotide sequence ID" value="NZ_CP052766.1"/>
</dbReference>
<dbReference type="Gene3D" id="2.60.120.1440">
    <property type="match status" value="1"/>
</dbReference>
<dbReference type="Pfam" id="PF16220">
    <property type="entry name" value="DUF4880"/>
    <property type="match status" value="1"/>
</dbReference>
<dbReference type="PANTHER" id="PTHR30273">
    <property type="entry name" value="PERIPLASMIC SIGNAL SENSOR AND SIGMA FACTOR ACTIVATOR FECR-RELATED"/>
    <property type="match status" value="1"/>
</dbReference>
<dbReference type="PIRSF" id="PIRSF018266">
    <property type="entry name" value="FecR"/>
    <property type="match status" value="1"/>
</dbReference>
<evidence type="ECO:0000259" key="2">
    <source>
        <dbReference type="Pfam" id="PF16220"/>
    </source>
</evidence>
<dbReference type="Proteomes" id="UP000219285">
    <property type="component" value="Chromosome"/>
</dbReference>
<dbReference type="Gene3D" id="3.55.50.30">
    <property type="match status" value="1"/>
</dbReference>
<organism evidence="3 4">
    <name type="scientific">Alteromonas pelagimontana</name>
    <dbReference type="NCBI Taxonomy" id="1858656"/>
    <lineage>
        <taxon>Bacteria</taxon>
        <taxon>Pseudomonadati</taxon>
        <taxon>Pseudomonadota</taxon>
        <taxon>Gammaproteobacteria</taxon>
        <taxon>Alteromonadales</taxon>
        <taxon>Alteromonadaceae</taxon>
        <taxon>Alteromonas/Salinimonas group</taxon>
        <taxon>Alteromonas</taxon>
    </lineage>
</organism>
<dbReference type="Pfam" id="PF04773">
    <property type="entry name" value="FecR"/>
    <property type="match status" value="1"/>
</dbReference>
<accession>A0A6M4MDQ9</accession>
<dbReference type="InterPro" id="IPR006860">
    <property type="entry name" value="FecR"/>
</dbReference>
<dbReference type="InterPro" id="IPR032623">
    <property type="entry name" value="FecR_N"/>
</dbReference>
<keyword evidence="4" id="KW-1185">Reference proteome</keyword>
<reference evidence="4" key="1">
    <citation type="submission" date="2014-12" db="EMBL/GenBank/DDBJ databases">
        <title>Complete genome sequence of a multi-drug resistant Klebsiella pneumoniae.</title>
        <authorList>
            <person name="Hua X."/>
            <person name="Chen Q."/>
            <person name="Li X."/>
            <person name="Feng Y."/>
            <person name="Ruan Z."/>
            <person name="Yu Y."/>
        </authorList>
    </citation>
    <scope>NUCLEOTIDE SEQUENCE [LARGE SCALE GENOMIC DNA]</scope>
    <source>
        <strain evidence="4">5.12</strain>
    </source>
</reference>
<dbReference type="EMBL" id="CP052766">
    <property type="protein sequence ID" value="QJR80725.1"/>
    <property type="molecule type" value="Genomic_DNA"/>
</dbReference>
<gene>
    <name evidence="3" type="ORF">CA267_008000</name>
</gene>
<dbReference type="PANTHER" id="PTHR30273:SF2">
    <property type="entry name" value="PROTEIN FECR"/>
    <property type="match status" value="1"/>
</dbReference>
<dbReference type="OrthoDB" id="9771237at2"/>
<evidence type="ECO:0000313" key="4">
    <source>
        <dbReference type="Proteomes" id="UP000219285"/>
    </source>
</evidence>
<proteinExistence type="predicted"/>
<name>A0A6M4MDQ9_9ALTE</name>
<feature type="domain" description="FecR protein" evidence="1">
    <location>
        <begin position="120"/>
        <end position="211"/>
    </location>
</feature>
<dbReference type="AlphaFoldDB" id="A0A6M4MDQ9"/>
<reference evidence="3 4" key="2">
    <citation type="submission" date="2020-04" db="EMBL/GenBank/DDBJ databases">
        <title>Complete genome sequence of Alteromonas pelagimontana 5.12T.</title>
        <authorList>
            <person name="Sinha R.K."/>
            <person name="Krishnan K.P."/>
            <person name="Kurian J.P."/>
        </authorList>
    </citation>
    <scope>NUCLEOTIDE SEQUENCE [LARGE SCALE GENOMIC DNA]</scope>
    <source>
        <strain evidence="3 4">5.12</strain>
    </source>
</reference>
<feature type="domain" description="FecR N-terminal" evidence="2">
    <location>
        <begin position="15"/>
        <end position="53"/>
    </location>
</feature>
<dbReference type="KEGG" id="apel:CA267_008000"/>
<dbReference type="GO" id="GO:0016989">
    <property type="term" value="F:sigma factor antagonist activity"/>
    <property type="evidence" value="ECO:0007669"/>
    <property type="project" value="TreeGrafter"/>
</dbReference>
<protein>
    <submittedName>
        <fullName evidence="3">DUF4880 domain-containing protein</fullName>
    </submittedName>
</protein>
<sequence>MASTDKGAQERVYIQAAEWLDKLSEGDLDNLSKHRFIKWLELDLQHRQVFERMLSTWHDPSLALASKKLRTERGHESLRDRGWGFSFWQWGASFACMAVIAVAAFQWHPLTSDEPAAIVLATDVNSDKETLLEDGSQVQMQSASEVVVAFSEQERRINLRKGQAYFAVAKNKQRPFIVKVGAASVTAVGTAFNIDRGHSQTDVTVYEGAVEVLGAIGQPSILLKAGERVRITQDQPGAIEQVNISNLVDWRSGWIEISRESLEFLVERLNRHSQKPIVFAEAGIGAQNVAGRFRLDDVEQALALLEKLHDLKIEHTPQEIRITRGSRSTNALPL</sequence>